<dbReference type="EMBL" id="BFEA01000553">
    <property type="protein sequence ID" value="GBG86204.1"/>
    <property type="molecule type" value="Genomic_DNA"/>
</dbReference>
<evidence type="ECO:0000256" key="1">
    <source>
        <dbReference type="SAM" id="MobiDB-lite"/>
    </source>
</evidence>
<organism evidence="2 3">
    <name type="scientific">Chara braunii</name>
    <name type="common">Braun's stonewort</name>
    <dbReference type="NCBI Taxonomy" id="69332"/>
    <lineage>
        <taxon>Eukaryota</taxon>
        <taxon>Viridiplantae</taxon>
        <taxon>Streptophyta</taxon>
        <taxon>Charophyceae</taxon>
        <taxon>Charales</taxon>
        <taxon>Characeae</taxon>
        <taxon>Chara</taxon>
    </lineage>
</organism>
<feature type="region of interest" description="Disordered" evidence="1">
    <location>
        <begin position="122"/>
        <end position="185"/>
    </location>
</feature>
<protein>
    <submittedName>
        <fullName evidence="2">Uncharacterized protein</fullName>
    </submittedName>
</protein>
<feature type="region of interest" description="Disordered" evidence="1">
    <location>
        <begin position="69"/>
        <end position="92"/>
    </location>
</feature>
<feature type="compositionally biased region" description="Polar residues" evidence="1">
    <location>
        <begin position="270"/>
        <end position="280"/>
    </location>
</feature>
<dbReference type="Proteomes" id="UP000265515">
    <property type="component" value="Unassembled WGS sequence"/>
</dbReference>
<feature type="compositionally biased region" description="Acidic residues" evidence="1">
    <location>
        <begin position="162"/>
        <end position="185"/>
    </location>
</feature>
<reference evidence="2 3" key="1">
    <citation type="journal article" date="2018" name="Cell">
        <title>The Chara Genome: Secondary Complexity and Implications for Plant Terrestrialization.</title>
        <authorList>
            <person name="Nishiyama T."/>
            <person name="Sakayama H."/>
            <person name="Vries J.D."/>
            <person name="Buschmann H."/>
            <person name="Saint-Marcoux D."/>
            <person name="Ullrich K.K."/>
            <person name="Haas F.B."/>
            <person name="Vanderstraeten L."/>
            <person name="Becker D."/>
            <person name="Lang D."/>
            <person name="Vosolsobe S."/>
            <person name="Rombauts S."/>
            <person name="Wilhelmsson P.K.I."/>
            <person name="Janitza P."/>
            <person name="Kern R."/>
            <person name="Heyl A."/>
            <person name="Rumpler F."/>
            <person name="Villalobos L.I.A.C."/>
            <person name="Clay J.M."/>
            <person name="Skokan R."/>
            <person name="Toyoda A."/>
            <person name="Suzuki Y."/>
            <person name="Kagoshima H."/>
            <person name="Schijlen E."/>
            <person name="Tajeshwar N."/>
            <person name="Catarino B."/>
            <person name="Hetherington A.J."/>
            <person name="Saltykova A."/>
            <person name="Bonnot C."/>
            <person name="Breuninger H."/>
            <person name="Symeonidi A."/>
            <person name="Radhakrishnan G.V."/>
            <person name="Van Nieuwerburgh F."/>
            <person name="Deforce D."/>
            <person name="Chang C."/>
            <person name="Karol K.G."/>
            <person name="Hedrich R."/>
            <person name="Ulvskov P."/>
            <person name="Glockner G."/>
            <person name="Delwiche C.F."/>
            <person name="Petrasek J."/>
            <person name="Van de Peer Y."/>
            <person name="Friml J."/>
            <person name="Beilby M."/>
            <person name="Dolan L."/>
            <person name="Kohara Y."/>
            <person name="Sugano S."/>
            <person name="Fujiyama A."/>
            <person name="Delaux P.-M."/>
            <person name="Quint M."/>
            <person name="TheiBen G."/>
            <person name="Hagemann M."/>
            <person name="Harholt J."/>
            <person name="Dunand C."/>
            <person name="Zachgo S."/>
            <person name="Langdale J."/>
            <person name="Maumus F."/>
            <person name="Straeten D.V.D."/>
            <person name="Gould S.B."/>
            <person name="Rensing S.A."/>
        </authorList>
    </citation>
    <scope>NUCLEOTIDE SEQUENCE [LARGE SCALE GENOMIC DNA]</scope>
    <source>
        <strain evidence="2 3">S276</strain>
    </source>
</reference>
<evidence type="ECO:0000313" key="3">
    <source>
        <dbReference type="Proteomes" id="UP000265515"/>
    </source>
</evidence>
<sequence>MKELVTQLLAKEEAKAARRKAKEKKEKEEKEKKLKEQQRKEEEEKKELERKENEQRLSRIVKEQLAEWGPPLRAVPRTSRSERGRSTHRWRPRRIPYVPDGWAISDDDVEGLREKTADLCLRTEKRKRETREEESLSTPPSILMMMTKPSPCGDVEARPVDDDGDNYDDDEQHPDEQPPGDDDETLTMVALSNYTLLMMMMMIPSSSSATMPDDVVEEDDNPCALQVPRADSAVLHRHGLTQRLMALCHGQNRSGDGAKRETPELPSRVGLSSTSASDVA</sequence>
<proteinExistence type="predicted"/>
<accession>A0A388LV43</accession>
<keyword evidence="3" id="KW-1185">Reference proteome</keyword>
<comment type="caution">
    <text evidence="2">The sequence shown here is derived from an EMBL/GenBank/DDBJ whole genome shotgun (WGS) entry which is preliminary data.</text>
</comment>
<feature type="compositionally biased region" description="Basic and acidic residues" evidence="1">
    <location>
        <begin position="23"/>
        <end position="56"/>
    </location>
</feature>
<feature type="compositionally biased region" description="Basic and acidic residues" evidence="1">
    <location>
        <begin position="122"/>
        <end position="134"/>
    </location>
</feature>
<feature type="region of interest" description="Disordered" evidence="1">
    <location>
        <begin position="251"/>
        <end position="280"/>
    </location>
</feature>
<evidence type="ECO:0000313" key="2">
    <source>
        <dbReference type="EMBL" id="GBG86204.1"/>
    </source>
</evidence>
<dbReference type="AlphaFoldDB" id="A0A388LV43"/>
<gene>
    <name evidence="2" type="ORF">CBR_g41108</name>
</gene>
<name>A0A388LV43_CHABU</name>
<dbReference type="Gramene" id="GBG86204">
    <property type="protein sequence ID" value="GBG86204"/>
    <property type="gene ID" value="CBR_g41108"/>
</dbReference>
<feature type="region of interest" description="Disordered" evidence="1">
    <location>
        <begin position="1"/>
        <end position="56"/>
    </location>
</feature>